<keyword evidence="2" id="KW-1185">Reference proteome</keyword>
<reference evidence="1 2" key="1">
    <citation type="submission" date="2016-12" db="EMBL/GenBank/DDBJ databases">
        <authorList>
            <person name="Song W.-J."/>
            <person name="Kurnit D.M."/>
        </authorList>
    </citation>
    <scope>NUCLEOTIDE SEQUENCE [LARGE SCALE GENOMIC DNA]</scope>
    <source>
        <strain evidence="1 2">STM7296</strain>
    </source>
</reference>
<name>A0A1N7RU82_9BURK</name>
<proteinExistence type="predicted"/>
<dbReference type="AlphaFoldDB" id="A0A1N7RU82"/>
<dbReference type="EMBL" id="CYGX02000016">
    <property type="protein sequence ID" value="SIT38644.1"/>
    <property type="molecule type" value="Genomic_DNA"/>
</dbReference>
<gene>
    <name evidence="1" type="ORF">BN2475_160024</name>
</gene>
<evidence type="ECO:0000313" key="1">
    <source>
        <dbReference type="EMBL" id="SIT38644.1"/>
    </source>
</evidence>
<accession>A0A1N7RU82</accession>
<protein>
    <submittedName>
        <fullName evidence="1">Uncharacterized protein</fullName>
    </submittedName>
</protein>
<organism evidence="1 2">
    <name type="scientific">Paraburkholderia ribeironis</name>
    <dbReference type="NCBI Taxonomy" id="1247936"/>
    <lineage>
        <taxon>Bacteria</taxon>
        <taxon>Pseudomonadati</taxon>
        <taxon>Pseudomonadota</taxon>
        <taxon>Betaproteobacteria</taxon>
        <taxon>Burkholderiales</taxon>
        <taxon>Burkholderiaceae</taxon>
        <taxon>Paraburkholderia</taxon>
    </lineage>
</organism>
<evidence type="ECO:0000313" key="2">
    <source>
        <dbReference type="Proteomes" id="UP000187012"/>
    </source>
</evidence>
<dbReference type="Proteomes" id="UP000187012">
    <property type="component" value="Unassembled WGS sequence"/>
</dbReference>
<sequence length="58" mass="6711">MLFRSVRPPVIAAFSVFKFHRLYSAHNLRADNTFRMRYSSELTALKDGHVQATGRRVS</sequence>